<dbReference type="EMBL" id="CM007650">
    <property type="protein sequence ID" value="ONM54173.1"/>
    <property type="molecule type" value="Genomic_DNA"/>
</dbReference>
<dbReference type="AlphaFoldDB" id="C0PA84"/>
<reference evidence="2" key="2">
    <citation type="submission" date="2015-12" db="EMBL/GenBank/DDBJ databases">
        <title>Update maize B73 reference genome by single molecule sequencing technologies.</title>
        <authorList>
            <consortium name="Maize Genome Sequencing Project"/>
            <person name="Ware D."/>
        </authorList>
    </citation>
    <scope>NUCLEOTIDE SEQUENCE [LARGE SCALE GENOMIC DNA]</scope>
    <source>
        <tissue evidence="2">Seedling</tissue>
    </source>
</reference>
<dbReference type="GO" id="GO:0005778">
    <property type="term" value="C:peroxisomal membrane"/>
    <property type="evidence" value="ECO:0007669"/>
    <property type="project" value="InterPro"/>
</dbReference>
<sequence>MERSLRKIAEVVVGDLAVQTTLGSGLPLATLLPKVGHLSSPLLEEPNNNKYIQIIRSMPEVELFYTFLYANMPPET</sequence>
<dbReference type="HOGENOM" id="CLU_2658124_0_0_1"/>
<accession>C0PA84</accession>
<dbReference type="PANTHER" id="PTHR28080">
    <property type="entry name" value="PEROXISOMAL BIOGENESIS FACTOR 3"/>
    <property type="match status" value="1"/>
</dbReference>
<dbReference type="EMBL" id="BT065203">
    <property type="protein sequence ID" value="ACN31079.1"/>
    <property type="molecule type" value="mRNA"/>
</dbReference>
<reference evidence="1" key="1">
    <citation type="journal article" date="2009" name="PLoS Genet.">
        <title>Sequencing, mapping, and analysis of 27,455 maize full-length cDNAs.</title>
        <authorList>
            <person name="Soderlund C."/>
            <person name="Descour A."/>
            <person name="Kudrna D."/>
            <person name="Bomhoff M."/>
            <person name="Boyd L."/>
            <person name="Currie J."/>
            <person name="Angelova A."/>
            <person name="Collura K."/>
            <person name="Wissotski M."/>
            <person name="Ashley E."/>
            <person name="Morrow D."/>
            <person name="Fernandes J."/>
            <person name="Walbot V."/>
            <person name="Yu Y."/>
        </authorList>
    </citation>
    <scope>NUCLEOTIDE SEQUENCE</scope>
    <source>
        <strain evidence="1">B73</strain>
    </source>
</reference>
<evidence type="ECO:0000313" key="1">
    <source>
        <dbReference type="EMBL" id="ACN31079.1"/>
    </source>
</evidence>
<dbReference type="InterPro" id="IPR006966">
    <property type="entry name" value="Peroxin-3"/>
</dbReference>
<dbReference type="ExpressionAtlas" id="C0PA84">
    <property type="expression patterns" value="baseline"/>
</dbReference>
<organism evidence="1">
    <name type="scientific">Zea mays</name>
    <name type="common">Maize</name>
    <dbReference type="NCBI Taxonomy" id="4577"/>
    <lineage>
        <taxon>Eukaryota</taxon>
        <taxon>Viridiplantae</taxon>
        <taxon>Streptophyta</taxon>
        <taxon>Embryophyta</taxon>
        <taxon>Tracheophyta</taxon>
        <taxon>Spermatophyta</taxon>
        <taxon>Magnoliopsida</taxon>
        <taxon>Liliopsida</taxon>
        <taxon>Poales</taxon>
        <taxon>Poaceae</taxon>
        <taxon>PACMAD clade</taxon>
        <taxon>Panicoideae</taxon>
        <taxon>Andropogonodae</taxon>
        <taxon>Andropogoneae</taxon>
        <taxon>Tripsacinae</taxon>
        <taxon>Zea</taxon>
    </lineage>
</organism>
<dbReference type="PANTHER" id="PTHR28080:SF1">
    <property type="entry name" value="PEROXISOMAL BIOGENESIS FACTOR 3"/>
    <property type="match status" value="1"/>
</dbReference>
<proteinExistence type="evidence at transcript level"/>
<gene>
    <name evidence="2" type="ORF">ZEAMMB73_Zm00001d020051</name>
</gene>
<name>C0PA84_MAIZE</name>
<protein>
    <submittedName>
        <fullName evidence="2">Peroxisome biogenesis protein 3-1</fullName>
    </submittedName>
</protein>
<dbReference type="GO" id="GO:0007031">
    <property type="term" value="P:peroxisome organization"/>
    <property type="evidence" value="ECO:0007669"/>
    <property type="project" value="InterPro"/>
</dbReference>
<evidence type="ECO:0000313" key="2">
    <source>
        <dbReference type="EMBL" id="ONM54173.1"/>
    </source>
</evidence>